<dbReference type="RefSeq" id="WP_145241805.1">
    <property type="nucleotide sequence ID" value="NZ_CP036273.1"/>
</dbReference>
<reference evidence="2 3" key="1">
    <citation type="submission" date="2019-02" db="EMBL/GenBank/DDBJ databases">
        <title>Deep-cultivation of Planctomycetes and their phenomic and genomic characterization uncovers novel biology.</title>
        <authorList>
            <person name="Wiegand S."/>
            <person name="Jogler M."/>
            <person name="Boedeker C."/>
            <person name="Pinto D."/>
            <person name="Vollmers J."/>
            <person name="Rivas-Marin E."/>
            <person name="Kohn T."/>
            <person name="Peeters S.H."/>
            <person name="Heuer A."/>
            <person name="Rast P."/>
            <person name="Oberbeckmann S."/>
            <person name="Bunk B."/>
            <person name="Jeske O."/>
            <person name="Meyerdierks A."/>
            <person name="Storesund J.E."/>
            <person name="Kallscheuer N."/>
            <person name="Luecker S."/>
            <person name="Lage O.M."/>
            <person name="Pohl T."/>
            <person name="Merkel B.J."/>
            <person name="Hornburger P."/>
            <person name="Mueller R.-W."/>
            <person name="Bruemmer F."/>
            <person name="Labrenz M."/>
            <person name="Spormann A.M."/>
            <person name="Op den Camp H."/>
            <person name="Overmann J."/>
            <person name="Amann R."/>
            <person name="Jetten M.S.M."/>
            <person name="Mascher T."/>
            <person name="Medema M.H."/>
            <person name="Devos D.P."/>
            <person name="Kaster A.-K."/>
            <person name="Ovreas L."/>
            <person name="Rohde M."/>
            <person name="Galperin M.Y."/>
            <person name="Jogler C."/>
        </authorList>
    </citation>
    <scope>NUCLEOTIDE SEQUENCE [LARGE SCALE GENOMIC DNA]</scope>
    <source>
        <strain evidence="2 3">ETA_A1</strain>
    </source>
</reference>
<dbReference type="SUPFAM" id="SSF53474">
    <property type="entry name" value="alpha/beta-Hydrolases"/>
    <property type="match status" value="1"/>
</dbReference>
<keyword evidence="2" id="KW-0378">Hydrolase</keyword>
<gene>
    <name evidence="2" type="ORF">ETAA1_42130</name>
</gene>
<dbReference type="AlphaFoldDB" id="A0A517XXJ5"/>
<organism evidence="2 3">
    <name type="scientific">Urbifossiella limnaea</name>
    <dbReference type="NCBI Taxonomy" id="2528023"/>
    <lineage>
        <taxon>Bacteria</taxon>
        <taxon>Pseudomonadati</taxon>
        <taxon>Planctomycetota</taxon>
        <taxon>Planctomycetia</taxon>
        <taxon>Gemmatales</taxon>
        <taxon>Gemmataceae</taxon>
        <taxon>Urbifossiella</taxon>
    </lineage>
</organism>
<sequence length="317" mass="33551">MFLTVLLATAAAAPAPPPRLVGEPVELATPTGILYGAIDLPPGAGPWPVVILHAGSGPTDRDGNGPLTRSNNLRMLGRALAARGVAVLRFDKRGIAASAKALAREEDIRLDTYAADVLGWAAALRADRRFGRVGFVGHSEGALIGLVAAGEARFDAFVSLCGPGRPLQEVLREQLRRGLPAELYKASDAVIRELEAGREVKDTPKELQALFRPSVQPYLISTFRRDPAALAAGLKAPLLVASGSTDIQVSEADARRLVAARPGARAAAVAGMNHVLKPVPTVDRLAQLPSYADPTLPLHPDLLPALDEFLRRELGPR</sequence>
<dbReference type="Pfam" id="PF12146">
    <property type="entry name" value="Hydrolase_4"/>
    <property type="match status" value="1"/>
</dbReference>
<dbReference type="OrthoDB" id="9809549at2"/>
<dbReference type="InterPro" id="IPR029058">
    <property type="entry name" value="AB_hydrolase_fold"/>
</dbReference>
<dbReference type="Proteomes" id="UP000319576">
    <property type="component" value="Chromosome"/>
</dbReference>
<protein>
    <submittedName>
        <fullName evidence="2">Alpha/beta hydrolase family protein</fullName>
    </submittedName>
</protein>
<proteinExistence type="predicted"/>
<dbReference type="PANTHER" id="PTHR43265:SF1">
    <property type="entry name" value="ESTERASE ESTD"/>
    <property type="match status" value="1"/>
</dbReference>
<dbReference type="GO" id="GO:0052689">
    <property type="term" value="F:carboxylic ester hydrolase activity"/>
    <property type="evidence" value="ECO:0007669"/>
    <property type="project" value="TreeGrafter"/>
</dbReference>
<dbReference type="InterPro" id="IPR022742">
    <property type="entry name" value="Hydrolase_4"/>
</dbReference>
<dbReference type="EMBL" id="CP036273">
    <property type="protein sequence ID" value="QDU22236.1"/>
    <property type="molecule type" value="Genomic_DNA"/>
</dbReference>
<dbReference type="PANTHER" id="PTHR43265">
    <property type="entry name" value="ESTERASE ESTD"/>
    <property type="match status" value="1"/>
</dbReference>
<name>A0A517XXJ5_9BACT</name>
<dbReference type="KEGG" id="uli:ETAA1_42130"/>
<evidence type="ECO:0000259" key="1">
    <source>
        <dbReference type="Pfam" id="PF12146"/>
    </source>
</evidence>
<evidence type="ECO:0000313" key="3">
    <source>
        <dbReference type="Proteomes" id="UP000319576"/>
    </source>
</evidence>
<accession>A0A517XXJ5</accession>
<feature type="domain" description="Serine aminopeptidase S33" evidence="1">
    <location>
        <begin position="70"/>
        <end position="262"/>
    </location>
</feature>
<dbReference type="Gene3D" id="3.40.50.1820">
    <property type="entry name" value="alpha/beta hydrolase"/>
    <property type="match status" value="1"/>
</dbReference>
<keyword evidence="3" id="KW-1185">Reference proteome</keyword>
<dbReference type="InterPro" id="IPR053145">
    <property type="entry name" value="AB_hydrolase_Est10"/>
</dbReference>
<evidence type="ECO:0000313" key="2">
    <source>
        <dbReference type="EMBL" id="QDU22236.1"/>
    </source>
</evidence>